<dbReference type="AlphaFoldDB" id="A0A1G9TKN0"/>
<dbReference type="EMBL" id="FNHP01000006">
    <property type="protein sequence ID" value="SDM48336.1"/>
    <property type="molecule type" value="Genomic_DNA"/>
</dbReference>
<dbReference type="OrthoDB" id="9135114at2"/>
<proteinExistence type="predicted"/>
<name>A0A1G9TKN0_9BURK</name>
<evidence type="ECO:0000259" key="2">
    <source>
        <dbReference type="Pfam" id="PF18932"/>
    </source>
</evidence>
<protein>
    <recommendedName>
        <fullName evidence="2">DUF5681 domain-containing protein</fullName>
    </recommendedName>
</protein>
<dbReference type="RefSeq" id="WP_091570354.1">
    <property type="nucleotide sequence ID" value="NZ_FNHP01000006.1"/>
</dbReference>
<dbReference type="STRING" id="1527607.SAMN05428957_106195"/>
<feature type="region of interest" description="Disordered" evidence="1">
    <location>
        <begin position="1"/>
        <end position="34"/>
    </location>
</feature>
<evidence type="ECO:0000313" key="3">
    <source>
        <dbReference type="EMBL" id="SDM48336.1"/>
    </source>
</evidence>
<dbReference type="InterPro" id="IPR043736">
    <property type="entry name" value="DUF5681"/>
</dbReference>
<dbReference type="Proteomes" id="UP000198552">
    <property type="component" value="Unassembled WGS sequence"/>
</dbReference>
<dbReference type="Pfam" id="PF18932">
    <property type="entry name" value="DUF5681"/>
    <property type="match status" value="1"/>
</dbReference>
<reference evidence="4" key="1">
    <citation type="submission" date="2016-10" db="EMBL/GenBank/DDBJ databases">
        <authorList>
            <person name="Varghese N."/>
            <person name="Submissions S."/>
        </authorList>
    </citation>
    <scope>NUCLEOTIDE SEQUENCE [LARGE SCALE GENOMIC DNA]</scope>
    <source>
        <strain evidence="4">EPL6</strain>
    </source>
</reference>
<keyword evidence="4" id="KW-1185">Reference proteome</keyword>
<feature type="domain" description="DUF5681" evidence="2">
    <location>
        <begin position="10"/>
        <end position="68"/>
    </location>
</feature>
<gene>
    <name evidence="3" type="ORF">SAMN05428957_106195</name>
</gene>
<evidence type="ECO:0000313" key="4">
    <source>
        <dbReference type="Proteomes" id="UP000198552"/>
    </source>
</evidence>
<organism evidence="3 4">
    <name type="scientific">Oryzisolibacter propanilivorax</name>
    <dbReference type="NCBI Taxonomy" id="1527607"/>
    <lineage>
        <taxon>Bacteria</taxon>
        <taxon>Pseudomonadati</taxon>
        <taxon>Pseudomonadota</taxon>
        <taxon>Betaproteobacteria</taxon>
        <taxon>Burkholderiales</taxon>
        <taxon>Comamonadaceae</taxon>
        <taxon>Oryzisolibacter</taxon>
    </lineage>
</organism>
<accession>A0A1G9TKN0</accession>
<sequence length="142" mass="14330">MSEPKRTKAAPWKPGQSGNPAGRPRGTSKAQAMRDAIAQDVPAIVAVLVQQAKAGDVQAARVLLERALPALKPQELPQAVPLPEGGTLAAQGAAILAAAGAGELAPAQAAALLGAVGTLAKIVETCELEQRIAALEAQHGRA</sequence>
<evidence type="ECO:0000256" key="1">
    <source>
        <dbReference type="SAM" id="MobiDB-lite"/>
    </source>
</evidence>